<sequence length="389" mass="38228">MAATALGQSVFLGVAPRVAAKAPKRGRKASPAPAAAAADLRGDDGDDARATTTTTRVLKTASVALGVSLLLDQSSAGPAHAVTARLEGTETARVLEAAADVKKGKKPSSPATAPATTVKRAVPASAGGRAVPGVRASSAALPEVKYEVPAPVKKSAASSKAVVASDPVADFYATYDVPVAKPVTKAVATMPVAAPAAAPKKAAAPTPSKPKPSSSSSSSKAYSSAQVVKTAPIPKTAGQSSTAKVSGKAAKANLAELKVEAPEATKGAKRGMQLSKEKPKTRLEKIAAGGGLAALGFGAAKAGAGGAAKGAGAKAAVGATVVDAYEAAAVVVAGGAVSGVGNSVIARNSRVRNVRKTPDGELPLPIQTALALSIPASFAFTIFQVLQSL</sequence>
<evidence type="ECO:0000313" key="3">
    <source>
        <dbReference type="Proteomes" id="UP000001876"/>
    </source>
</evidence>
<evidence type="ECO:0000313" key="2">
    <source>
        <dbReference type="EMBL" id="EEH56182.1"/>
    </source>
</evidence>
<dbReference type="RefSeq" id="XP_003060230.1">
    <property type="nucleotide sequence ID" value="XM_003060184.1"/>
</dbReference>
<dbReference type="AlphaFoldDB" id="C1MWJ8"/>
<feature type="region of interest" description="Disordered" evidence="1">
    <location>
        <begin position="196"/>
        <end position="221"/>
    </location>
</feature>
<feature type="compositionally biased region" description="Low complexity" evidence="1">
    <location>
        <begin position="29"/>
        <end position="39"/>
    </location>
</feature>
<reference evidence="2 3" key="1">
    <citation type="journal article" date="2009" name="Science">
        <title>Green evolution and dynamic adaptations revealed by genomes of the marine picoeukaryotes Micromonas.</title>
        <authorList>
            <person name="Worden A.Z."/>
            <person name="Lee J.H."/>
            <person name="Mock T."/>
            <person name="Rouze P."/>
            <person name="Simmons M.P."/>
            <person name="Aerts A.L."/>
            <person name="Allen A.E."/>
            <person name="Cuvelier M.L."/>
            <person name="Derelle E."/>
            <person name="Everett M.V."/>
            <person name="Foulon E."/>
            <person name="Grimwood J."/>
            <person name="Gundlach H."/>
            <person name="Henrissat B."/>
            <person name="Napoli C."/>
            <person name="McDonald S.M."/>
            <person name="Parker M.S."/>
            <person name="Rombauts S."/>
            <person name="Salamov A."/>
            <person name="Von Dassow P."/>
            <person name="Badger J.H."/>
            <person name="Coutinho P.M."/>
            <person name="Demir E."/>
            <person name="Dubchak I."/>
            <person name="Gentemann C."/>
            <person name="Eikrem W."/>
            <person name="Gready J.E."/>
            <person name="John U."/>
            <person name="Lanier W."/>
            <person name="Lindquist E.A."/>
            <person name="Lucas S."/>
            <person name="Mayer K.F."/>
            <person name="Moreau H."/>
            <person name="Not F."/>
            <person name="Otillar R."/>
            <person name="Panaud O."/>
            <person name="Pangilinan J."/>
            <person name="Paulsen I."/>
            <person name="Piegu B."/>
            <person name="Poliakov A."/>
            <person name="Robbens S."/>
            <person name="Schmutz J."/>
            <person name="Toulza E."/>
            <person name="Wyss T."/>
            <person name="Zelensky A."/>
            <person name="Zhou K."/>
            <person name="Armbrust E.V."/>
            <person name="Bhattacharya D."/>
            <person name="Goodenough U.W."/>
            <person name="Van de Peer Y."/>
            <person name="Grigoriev I.V."/>
        </authorList>
    </citation>
    <scope>NUCLEOTIDE SEQUENCE [LARGE SCALE GENOMIC DNA]</scope>
    <source>
        <strain evidence="2 3">CCMP1545</strain>
    </source>
</reference>
<dbReference type="Proteomes" id="UP000001876">
    <property type="component" value="Unassembled WGS sequence"/>
</dbReference>
<dbReference type="OMA" id="PRIDAKQ"/>
<accession>C1MWJ8</accession>
<gene>
    <name evidence="2" type="ORF">MICPUCDRAFT_59795</name>
</gene>
<feature type="region of interest" description="Disordered" evidence="1">
    <location>
        <begin position="19"/>
        <end position="48"/>
    </location>
</feature>
<name>C1MWJ8_MICPC</name>
<dbReference type="GeneID" id="9685374"/>
<evidence type="ECO:0000256" key="1">
    <source>
        <dbReference type="SAM" id="MobiDB-lite"/>
    </source>
</evidence>
<protein>
    <submittedName>
        <fullName evidence="2">Predicted protein</fullName>
    </submittedName>
</protein>
<dbReference type="EMBL" id="GG663741">
    <property type="protein sequence ID" value="EEH56182.1"/>
    <property type="molecule type" value="Genomic_DNA"/>
</dbReference>
<proteinExistence type="predicted"/>
<organism evidence="3">
    <name type="scientific">Micromonas pusilla (strain CCMP1545)</name>
    <name type="common">Picoplanktonic green alga</name>
    <dbReference type="NCBI Taxonomy" id="564608"/>
    <lineage>
        <taxon>Eukaryota</taxon>
        <taxon>Viridiplantae</taxon>
        <taxon>Chlorophyta</taxon>
        <taxon>Mamiellophyceae</taxon>
        <taxon>Mamiellales</taxon>
        <taxon>Mamiellaceae</taxon>
        <taxon>Micromonas</taxon>
    </lineage>
</organism>
<keyword evidence="3" id="KW-1185">Reference proteome</keyword>
<dbReference type="KEGG" id="mpp:MICPUCDRAFT_59795"/>
<dbReference type="OrthoDB" id="10679673at2759"/>